<gene>
    <name evidence="3" type="ORF">GXN74_01215</name>
</gene>
<dbReference type="PANTHER" id="PTHR39161:SF1">
    <property type="entry name" value="ADAPTER PROTEIN MECA 1"/>
    <property type="match status" value="1"/>
</dbReference>
<name>A0A7X5HTI3_9FIRM</name>
<evidence type="ECO:0000313" key="4">
    <source>
        <dbReference type="Proteomes" id="UP000461585"/>
    </source>
</evidence>
<evidence type="ECO:0000313" key="3">
    <source>
        <dbReference type="EMBL" id="NDL66366.1"/>
    </source>
</evidence>
<dbReference type="InterPro" id="IPR008681">
    <property type="entry name" value="Neg-reg_MecA"/>
</dbReference>
<keyword evidence="4" id="KW-1185">Reference proteome</keyword>
<dbReference type="RefSeq" id="WP_162369097.1">
    <property type="nucleotide sequence ID" value="NZ_JAAEEH010000002.1"/>
</dbReference>
<comment type="similarity">
    <text evidence="1">Belongs to the MecA family.</text>
</comment>
<accession>A0A7X5HTI3</accession>
<organism evidence="3 4">
    <name type="scientific">Anaerotalea alkaliphila</name>
    <dbReference type="NCBI Taxonomy" id="2662126"/>
    <lineage>
        <taxon>Bacteria</taxon>
        <taxon>Bacillati</taxon>
        <taxon>Bacillota</taxon>
        <taxon>Clostridia</taxon>
        <taxon>Eubacteriales</taxon>
        <taxon>Anaerotalea</taxon>
    </lineage>
</organism>
<evidence type="ECO:0000256" key="1">
    <source>
        <dbReference type="ARBA" id="ARBA00005397"/>
    </source>
</evidence>
<dbReference type="AlphaFoldDB" id="A0A7X5HTI3"/>
<feature type="region of interest" description="Disordered" evidence="2">
    <location>
        <begin position="107"/>
        <end position="131"/>
    </location>
</feature>
<reference evidence="3 4" key="1">
    <citation type="submission" date="2020-01" db="EMBL/GenBank/DDBJ databases">
        <title>Anaeroalcalibacter tamaniensis gen. nov., sp. nov., moderately halophilic strictly anaerobic fermenter bacterium from mud volcano of Taman peninsula.</title>
        <authorList>
            <person name="Frolova A."/>
            <person name="Merkel A.Y."/>
            <person name="Slobodkin A.I."/>
        </authorList>
    </citation>
    <scope>NUCLEOTIDE SEQUENCE [LARGE SCALE GENOMIC DNA]</scope>
    <source>
        <strain evidence="3 4">F-3ap</strain>
    </source>
</reference>
<dbReference type="Proteomes" id="UP000461585">
    <property type="component" value="Unassembled WGS sequence"/>
</dbReference>
<proteinExistence type="inferred from homology"/>
<dbReference type="Gene3D" id="3.30.70.1950">
    <property type="match status" value="1"/>
</dbReference>
<evidence type="ECO:0000256" key="2">
    <source>
        <dbReference type="SAM" id="MobiDB-lite"/>
    </source>
</evidence>
<dbReference type="InterPro" id="IPR038471">
    <property type="entry name" value="MecA_C_sf"/>
</dbReference>
<dbReference type="Pfam" id="PF05389">
    <property type="entry name" value="MecA"/>
    <property type="match status" value="1"/>
</dbReference>
<dbReference type="PANTHER" id="PTHR39161">
    <property type="entry name" value="ADAPTER PROTEIN MECA"/>
    <property type="match status" value="1"/>
</dbReference>
<protein>
    <submittedName>
        <fullName evidence="3">Adaptor protein MecA</fullName>
    </submittedName>
</protein>
<comment type="caution">
    <text evidence="3">The sequence shown here is derived from an EMBL/GenBank/DDBJ whole genome shotgun (WGS) entry which is preliminary data.</text>
</comment>
<sequence>MKIEKVNSNQIKCVLNKSDLQSREIKVSELAYGTEKAQALFRDMMDQASDQFGFDPNDSPLMIEAVPLSSDSIMLIITKVENPDELEDRFSNLPVPNTRTFRKREYATNGASKAAQEAETETGSRLPVRSPEGVPENVGTFLVYRFDSLNHATDAAKYLASMDIKESALYKEGKHLKYYLTVVAENLPRSEDKLIFGRISEYGEAVPARKQVAHYFKEHYDVLIKENAVKVLSDL</sequence>
<dbReference type="EMBL" id="JAAEEH010000002">
    <property type="protein sequence ID" value="NDL66366.1"/>
    <property type="molecule type" value="Genomic_DNA"/>
</dbReference>